<proteinExistence type="predicted"/>
<dbReference type="Proteomes" id="UP000251135">
    <property type="component" value="Unassembled WGS sequence"/>
</dbReference>
<feature type="transmembrane region" description="Helical" evidence="1">
    <location>
        <begin position="7"/>
        <end position="24"/>
    </location>
</feature>
<sequence>MGFKKYFIFSIILIVAVFGYVYSLELGDYNVSFFGYSLSLPVSAWVISPISLLALATYLHILWYAMLNYFKKRAVKKDHEAMIKMIKSSLLEKNEVYKFKTQDFKNLAIILSQLKIDVQENRFSCFDDELNKIVANVQDVKNGKYISDKSFKVNETSSLANLNMLNKVNEQIDFAVDVLKKPESFSSNIVLKSFENVLEEKSMTTIKKLYKNIKLDKDMAKKLFEKDASNNEFGFTSEEILKIVKDLDYDKNDYLALAKNYETILKPDQIIALFEKLSLELEDAIPAYLHVLFEYEMIDKAREVLANTKDNEYPAFKALIDLKEAGKHYNLEAISYK</sequence>
<gene>
    <name evidence="2" type="ORF">B0174_02450</name>
</gene>
<keyword evidence="1" id="KW-1133">Transmembrane helix</keyword>
<dbReference type="EMBL" id="MUXE01000002">
    <property type="protein sequence ID" value="PUE66147.1"/>
    <property type="molecule type" value="Genomic_DNA"/>
</dbReference>
<evidence type="ECO:0000313" key="2">
    <source>
        <dbReference type="EMBL" id="PUE66147.1"/>
    </source>
</evidence>
<keyword evidence="1" id="KW-0812">Transmembrane</keyword>
<keyword evidence="3" id="KW-1185">Reference proteome</keyword>
<feature type="transmembrane region" description="Helical" evidence="1">
    <location>
        <begin position="44"/>
        <end position="67"/>
    </location>
</feature>
<dbReference type="RefSeq" id="WP_108558055.1">
    <property type="nucleotide sequence ID" value="NZ_MUXE01000002.1"/>
</dbReference>
<name>A0A363D4Y4_9BACT</name>
<evidence type="ECO:0000256" key="1">
    <source>
        <dbReference type="SAM" id="Phobius"/>
    </source>
</evidence>
<evidence type="ECO:0000313" key="3">
    <source>
        <dbReference type="Proteomes" id="UP000251135"/>
    </source>
</evidence>
<dbReference type="AlphaFoldDB" id="A0A363D4Y4"/>
<dbReference type="OrthoDB" id="5338103at2"/>
<reference evidence="2 3" key="1">
    <citation type="submission" date="2017-02" db="EMBL/GenBank/DDBJ databases">
        <title>Arcobacter caeni sp. nov, a new Arcobacter species isolated from reclaimed water.</title>
        <authorList>
            <person name="Figueras M.J."/>
            <person name="Perez-Cataluna A."/>
            <person name="Salas-Masso N."/>
        </authorList>
    </citation>
    <scope>NUCLEOTIDE SEQUENCE [LARGE SCALE GENOMIC DNA]</scope>
    <source>
        <strain evidence="2 3">RW17-10</strain>
    </source>
</reference>
<accession>A0A363D4Y4</accession>
<evidence type="ECO:0008006" key="4">
    <source>
        <dbReference type="Google" id="ProtNLM"/>
    </source>
</evidence>
<comment type="caution">
    <text evidence="2">The sequence shown here is derived from an EMBL/GenBank/DDBJ whole genome shotgun (WGS) entry which is preliminary data.</text>
</comment>
<protein>
    <recommendedName>
        <fullName evidence="4">Uroporphyrinogen III synthase HEM4</fullName>
    </recommendedName>
</protein>
<organism evidence="2 3">
    <name type="scientific">Arcobacter caeni</name>
    <dbReference type="NCBI Taxonomy" id="1912877"/>
    <lineage>
        <taxon>Bacteria</taxon>
        <taxon>Pseudomonadati</taxon>
        <taxon>Campylobacterota</taxon>
        <taxon>Epsilonproteobacteria</taxon>
        <taxon>Campylobacterales</taxon>
        <taxon>Arcobacteraceae</taxon>
        <taxon>Arcobacter</taxon>
    </lineage>
</organism>
<keyword evidence="1" id="KW-0472">Membrane</keyword>